<gene>
    <name evidence="3" type="ORF">M0811_06787</name>
</gene>
<name>A0A9Q0LNT5_ANAIG</name>
<proteinExistence type="predicted"/>
<sequence>MEKKEEQKKKNLKNNSQNYLKNNIINARKSKSKYHKLPVIIETDILKKKKKNLENEIDEVSNYIEVFSRNEEICIENDSQ</sequence>
<protein>
    <submittedName>
        <fullName evidence="3">Enkurin domain-containing protein</fullName>
    </submittedName>
</protein>
<evidence type="ECO:0000313" key="3">
    <source>
        <dbReference type="EMBL" id="KAJ5075925.1"/>
    </source>
</evidence>
<feature type="domain" description="Enkurin" evidence="2">
    <location>
        <begin position="6"/>
        <end position="70"/>
    </location>
</feature>
<organism evidence="3 4">
    <name type="scientific">Anaeramoeba ignava</name>
    <name type="common">Anaerobic marine amoeba</name>
    <dbReference type="NCBI Taxonomy" id="1746090"/>
    <lineage>
        <taxon>Eukaryota</taxon>
        <taxon>Metamonada</taxon>
        <taxon>Anaeramoebidae</taxon>
        <taxon>Anaeramoeba</taxon>
    </lineage>
</organism>
<dbReference type="InterPro" id="IPR027012">
    <property type="entry name" value="Enkurin_dom"/>
</dbReference>
<evidence type="ECO:0000259" key="2">
    <source>
        <dbReference type="Pfam" id="PF13864"/>
    </source>
</evidence>
<dbReference type="AlphaFoldDB" id="A0A9Q0LNT5"/>
<evidence type="ECO:0000313" key="4">
    <source>
        <dbReference type="Proteomes" id="UP001149090"/>
    </source>
</evidence>
<reference evidence="3" key="1">
    <citation type="submission" date="2022-10" db="EMBL/GenBank/DDBJ databases">
        <title>Novel sulphate-reducing endosymbionts in the free-living metamonad Anaeramoeba.</title>
        <authorList>
            <person name="Jerlstrom-Hultqvist J."/>
            <person name="Cepicka I."/>
            <person name="Gallot-Lavallee L."/>
            <person name="Salas-Leiva D."/>
            <person name="Curtis B.A."/>
            <person name="Zahonova K."/>
            <person name="Pipaliya S."/>
            <person name="Dacks J."/>
            <person name="Roger A.J."/>
        </authorList>
    </citation>
    <scope>NUCLEOTIDE SEQUENCE</scope>
    <source>
        <strain evidence="3">BMAN</strain>
    </source>
</reference>
<keyword evidence="4" id="KW-1185">Reference proteome</keyword>
<feature type="coiled-coil region" evidence="1">
    <location>
        <begin position="2"/>
        <end position="70"/>
    </location>
</feature>
<dbReference type="Proteomes" id="UP001149090">
    <property type="component" value="Unassembled WGS sequence"/>
</dbReference>
<keyword evidence="1" id="KW-0175">Coiled coil</keyword>
<dbReference type="EMBL" id="JAPDFW010000063">
    <property type="protein sequence ID" value="KAJ5075925.1"/>
    <property type="molecule type" value="Genomic_DNA"/>
</dbReference>
<evidence type="ECO:0000256" key="1">
    <source>
        <dbReference type="SAM" id="Coils"/>
    </source>
</evidence>
<comment type="caution">
    <text evidence="3">The sequence shown here is derived from an EMBL/GenBank/DDBJ whole genome shotgun (WGS) entry which is preliminary data.</text>
</comment>
<accession>A0A9Q0LNT5</accession>
<dbReference type="Pfam" id="PF13864">
    <property type="entry name" value="Enkurin"/>
    <property type="match status" value="1"/>
</dbReference>